<dbReference type="Proteomes" id="UP000314294">
    <property type="component" value="Unassembled WGS sequence"/>
</dbReference>
<dbReference type="OrthoDB" id="8736429at2759"/>
<dbReference type="PANTHER" id="PTHR11607:SF3">
    <property type="entry name" value="LYSOSOMAL ALPHA-MANNOSIDASE"/>
    <property type="match status" value="1"/>
</dbReference>
<evidence type="ECO:0000256" key="1">
    <source>
        <dbReference type="ARBA" id="ARBA00044166"/>
    </source>
</evidence>
<dbReference type="SUPFAM" id="SSF88713">
    <property type="entry name" value="Glycoside hydrolase/deacetylase"/>
    <property type="match status" value="1"/>
</dbReference>
<accession>A0A4Z2ERH1</accession>
<dbReference type="GO" id="GO:0006013">
    <property type="term" value="P:mannose metabolic process"/>
    <property type="evidence" value="ECO:0007669"/>
    <property type="project" value="InterPro"/>
</dbReference>
<dbReference type="InterPro" id="IPR027291">
    <property type="entry name" value="Glyco_hydro_38_N_sf"/>
</dbReference>
<keyword evidence="8" id="KW-1185">Reference proteome</keyword>
<proteinExistence type="predicted"/>
<dbReference type="Gene3D" id="3.20.110.10">
    <property type="entry name" value="Glycoside hydrolase 38, N terminal domain"/>
    <property type="match status" value="1"/>
</dbReference>
<dbReference type="GO" id="GO:0004559">
    <property type="term" value="F:alpha-mannosidase activity"/>
    <property type="evidence" value="ECO:0007669"/>
    <property type="project" value="InterPro"/>
</dbReference>
<dbReference type="InterPro" id="IPR050843">
    <property type="entry name" value="Glycosyl_Hydrlase_38"/>
</dbReference>
<evidence type="ECO:0000256" key="3">
    <source>
        <dbReference type="ARBA" id="ARBA00044241"/>
    </source>
</evidence>
<dbReference type="Pfam" id="PF01074">
    <property type="entry name" value="Glyco_hydro_38N"/>
    <property type="match status" value="1"/>
</dbReference>
<evidence type="ECO:0000256" key="4">
    <source>
        <dbReference type="ARBA" id="ARBA00044360"/>
    </source>
</evidence>
<dbReference type="InterPro" id="IPR011330">
    <property type="entry name" value="Glyco_hydro/deAcase_b/a-brl"/>
</dbReference>
<dbReference type="AlphaFoldDB" id="A0A4Z2ERH1"/>
<gene>
    <name evidence="7" type="primary">MAN2B1_1</name>
    <name evidence="7" type="ORF">EYF80_058655</name>
</gene>
<evidence type="ECO:0000313" key="8">
    <source>
        <dbReference type="Proteomes" id="UP000314294"/>
    </source>
</evidence>
<organism evidence="7 8">
    <name type="scientific">Liparis tanakae</name>
    <name type="common">Tanaka's snailfish</name>
    <dbReference type="NCBI Taxonomy" id="230148"/>
    <lineage>
        <taxon>Eukaryota</taxon>
        <taxon>Metazoa</taxon>
        <taxon>Chordata</taxon>
        <taxon>Craniata</taxon>
        <taxon>Vertebrata</taxon>
        <taxon>Euteleostomi</taxon>
        <taxon>Actinopterygii</taxon>
        <taxon>Neopterygii</taxon>
        <taxon>Teleostei</taxon>
        <taxon>Neoteleostei</taxon>
        <taxon>Acanthomorphata</taxon>
        <taxon>Eupercaria</taxon>
        <taxon>Perciformes</taxon>
        <taxon>Cottioidei</taxon>
        <taxon>Cottales</taxon>
        <taxon>Liparidae</taxon>
        <taxon>Liparis</taxon>
    </lineage>
</organism>
<dbReference type="PANTHER" id="PTHR11607">
    <property type="entry name" value="ALPHA-MANNOSIDASE"/>
    <property type="match status" value="1"/>
</dbReference>
<feature type="domain" description="Glycoside hydrolase family 38 N-terminal" evidence="6">
    <location>
        <begin position="78"/>
        <end position="130"/>
    </location>
</feature>
<protein>
    <recommendedName>
        <fullName evidence="1">Lysosomal alpha-mannosidase</fullName>
    </recommendedName>
    <alternativeName>
        <fullName evidence="3">Lysosomal acid alpha-mannosidase</fullName>
    </alternativeName>
    <alternativeName>
        <fullName evidence="2">Mannosidase alpha class 2B member 1</fullName>
    </alternativeName>
    <alternativeName>
        <fullName evidence="4">Mannosidase alpha-B</fullName>
    </alternativeName>
</protein>
<evidence type="ECO:0000256" key="2">
    <source>
        <dbReference type="ARBA" id="ARBA00044220"/>
    </source>
</evidence>
<evidence type="ECO:0000256" key="5">
    <source>
        <dbReference type="SAM" id="MobiDB-lite"/>
    </source>
</evidence>
<evidence type="ECO:0000259" key="6">
    <source>
        <dbReference type="Pfam" id="PF01074"/>
    </source>
</evidence>
<reference evidence="7 8" key="1">
    <citation type="submission" date="2019-03" db="EMBL/GenBank/DDBJ databases">
        <title>First draft genome of Liparis tanakae, snailfish: a comprehensive survey of snailfish specific genes.</title>
        <authorList>
            <person name="Kim W."/>
            <person name="Song I."/>
            <person name="Jeong J.-H."/>
            <person name="Kim D."/>
            <person name="Kim S."/>
            <person name="Ryu S."/>
            <person name="Song J.Y."/>
            <person name="Lee S.K."/>
        </authorList>
    </citation>
    <scope>NUCLEOTIDE SEQUENCE [LARGE SCALE GENOMIC DNA]</scope>
    <source>
        <tissue evidence="7">Muscle</tissue>
    </source>
</reference>
<sequence>MRYLNPGSESSSQQRRHVTPENINSRHVTRASFLQHGLRPAAAGGAAAAALRPLGPPPAAGRRPARRLRLPDRNDVQHAGVQYVLDSVVEQLLQDAARRFIYVETAFFWRWWKQQGGATRAAVRRLVDEGERPDAERVPGTRV</sequence>
<feature type="region of interest" description="Disordered" evidence="5">
    <location>
        <begin position="50"/>
        <end position="73"/>
    </location>
</feature>
<name>A0A4Z2ERH1_9TELE</name>
<feature type="region of interest" description="Disordered" evidence="5">
    <location>
        <begin position="1"/>
        <end position="25"/>
    </location>
</feature>
<dbReference type="EMBL" id="SRLO01003711">
    <property type="protein sequence ID" value="TNN31191.1"/>
    <property type="molecule type" value="Genomic_DNA"/>
</dbReference>
<dbReference type="GO" id="GO:0005764">
    <property type="term" value="C:lysosome"/>
    <property type="evidence" value="ECO:0007669"/>
    <property type="project" value="TreeGrafter"/>
</dbReference>
<evidence type="ECO:0000313" key="7">
    <source>
        <dbReference type="EMBL" id="TNN31191.1"/>
    </source>
</evidence>
<comment type="caution">
    <text evidence="7">The sequence shown here is derived from an EMBL/GenBank/DDBJ whole genome shotgun (WGS) entry which is preliminary data.</text>
</comment>
<dbReference type="InterPro" id="IPR000602">
    <property type="entry name" value="Glyco_hydro_38_N"/>
</dbReference>